<protein>
    <submittedName>
        <fullName evidence="16">Iron complex outermembrane recepter protein</fullName>
    </submittedName>
</protein>
<dbReference type="PANTHER" id="PTHR32552:SF81">
    <property type="entry name" value="TONB-DEPENDENT OUTER MEMBRANE RECEPTOR"/>
    <property type="match status" value="1"/>
</dbReference>
<evidence type="ECO:0000256" key="11">
    <source>
        <dbReference type="PROSITE-ProRule" id="PRU01360"/>
    </source>
</evidence>
<feature type="domain" description="TonB-dependent receptor plug" evidence="15">
    <location>
        <begin position="55"/>
        <end position="163"/>
    </location>
</feature>
<dbReference type="STRING" id="144026.SAMN04488568_101178"/>
<dbReference type="Gene3D" id="2.40.170.20">
    <property type="entry name" value="TonB-dependent receptor, beta-barrel domain"/>
    <property type="match status" value="1"/>
</dbReference>
<evidence type="ECO:0000256" key="10">
    <source>
        <dbReference type="ARBA" id="ARBA00023237"/>
    </source>
</evidence>
<name>A0A1G9LRD3_9PROT</name>
<dbReference type="GO" id="GO:0006826">
    <property type="term" value="P:iron ion transport"/>
    <property type="evidence" value="ECO:0007669"/>
    <property type="project" value="UniProtKB-KW"/>
</dbReference>
<dbReference type="EMBL" id="FNHG01000001">
    <property type="protein sequence ID" value="SDL64498.1"/>
    <property type="molecule type" value="Genomic_DNA"/>
</dbReference>
<evidence type="ECO:0000256" key="6">
    <source>
        <dbReference type="ARBA" id="ARBA00023004"/>
    </source>
</evidence>
<dbReference type="Pfam" id="PF07715">
    <property type="entry name" value="Plug"/>
    <property type="match status" value="1"/>
</dbReference>
<accession>A0A1G9LRD3</accession>
<evidence type="ECO:0000256" key="8">
    <source>
        <dbReference type="ARBA" id="ARBA00023077"/>
    </source>
</evidence>
<keyword evidence="3 11" id="KW-1134">Transmembrane beta strand</keyword>
<evidence type="ECO:0000256" key="5">
    <source>
        <dbReference type="ARBA" id="ARBA00022692"/>
    </source>
</evidence>
<keyword evidence="4" id="KW-0410">Iron transport</keyword>
<evidence type="ECO:0000256" key="13">
    <source>
        <dbReference type="SAM" id="SignalP"/>
    </source>
</evidence>
<dbReference type="AlphaFoldDB" id="A0A1G9LRD3"/>
<gene>
    <name evidence="16" type="ORF">SAMN04488568_101178</name>
</gene>
<dbReference type="InterPro" id="IPR036942">
    <property type="entry name" value="Beta-barrel_TonB_sf"/>
</dbReference>
<proteinExistence type="inferred from homology"/>
<evidence type="ECO:0000259" key="15">
    <source>
        <dbReference type="Pfam" id="PF07715"/>
    </source>
</evidence>
<dbReference type="Proteomes" id="UP000199759">
    <property type="component" value="Unassembled WGS sequence"/>
</dbReference>
<dbReference type="InterPro" id="IPR039426">
    <property type="entry name" value="TonB-dep_rcpt-like"/>
</dbReference>
<keyword evidence="10 11" id="KW-0998">Cell outer membrane</keyword>
<dbReference type="RefSeq" id="WP_091765324.1">
    <property type="nucleotide sequence ID" value="NZ_FNHG01000001.1"/>
</dbReference>
<keyword evidence="8 12" id="KW-0798">TonB box</keyword>
<dbReference type="Pfam" id="PF00593">
    <property type="entry name" value="TonB_dep_Rec_b-barrel"/>
    <property type="match status" value="1"/>
</dbReference>
<keyword evidence="2 11" id="KW-0813">Transport</keyword>
<keyword evidence="5 11" id="KW-0812">Transmembrane</keyword>
<evidence type="ECO:0000313" key="16">
    <source>
        <dbReference type="EMBL" id="SDL64498.1"/>
    </source>
</evidence>
<keyword evidence="6" id="KW-0408">Iron</keyword>
<dbReference type="SUPFAM" id="SSF56935">
    <property type="entry name" value="Porins"/>
    <property type="match status" value="1"/>
</dbReference>
<feature type="chain" id="PRO_5011672957" evidence="13">
    <location>
        <begin position="28"/>
        <end position="773"/>
    </location>
</feature>
<evidence type="ECO:0000259" key="14">
    <source>
        <dbReference type="Pfam" id="PF00593"/>
    </source>
</evidence>
<keyword evidence="7" id="KW-0406">Ion transport</keyword>
<evidence type="ECO:0000256" key="4">
    <source>
        <dbReference type="ARBA" id="ARBA00022496"/>
    </source>
</evidence>
<keyword evidence="17" id="KW-1185">Reference proteome</keyword>
<evidence type="ECO:0000256" key="1">
    <source>
        <dbReference type="ARBA" id="ARBA00004571"/>
    </source>
</evidence>
<comment type="similarity">
    <text evidence="11 12">Belongs to the TonB-dependent receptor family.</text>
</comment>
<reference evidence="16 17" key="1">
    <citation type="submission" date="2016-10" db="EMBL/GenBank/DDBJ databases">
        <authorList>
            <person name="de Groot N.N."/>
        </authorList>
    </citation>
    <scope>NUCLEOTIDE SEQUENCE [LARGE SCALE GENOMIC DNA]</scope>
    <source>
        <strain evidence="16 17">DSM 16077</strain>
    </source>
</reference>
<evidence type="ECO:0000256" key="7">
    <source>
        <dbReference type="ARBA" id="ARBA00023065"/>
    </source>
</evidence>
<dbReference type="GO" id="GO:0009279">
    <property type="term" value="C:cell outer membrane"/>
    <property type="evidence" value="ECO:0007669"/>
    <property type="project" value="UniProtKB-SubCell"/>
</dbReference>
<evidence type="ECO:0000256" key="2">
    <source>
        <dbReference type="ARBA" id="ARBA00022448"/>
    </source>
</evidence>
<dbReference type="OrthoDB" id="7313036at2"/>
<organism evidence="16 17">
    <name type="scientific">Maricaulis salignorans</name>
    <dbReference type="NCBI Taxonomy" id="144026"/>
    <lineage>
        <taxon>Bacteria</taxon>
        <taxon>Pseudomonadati</taxon>
        <taxon>Pseudomonadota</taxon>
        <taxon>Alphaproteobacteria</taxon>
        <taxon>Maricaulales</taxon>
        <taxon>Maricaulaceae</taxon>
        <taxon>Maricaulis</taxon>
    </lineage>
</organism>
<evidence type="ECO:0000256" key="3">
    <source>
        <dbReference type="ARBA" id="ARBA00022452"/>
    </source>
</evidence>
<sequence length="773" mass="84088">MRLLTSVSSLALLAAVSAIAVTPSAVAQEAGASNPDQAGRLDVVVVTAQRRAASVQDASLAISAFDGETLAEDRIMSLEDVANRVTSLSFTAISPLDTEFNIRGITNTRLDSPSADQSIGIFIDDIYAGRSGLFNFDLYDIERVEVVRGPQGVLMGRNVVGGAINVITAGPAFDPSSSLSMSFGNYDETVARGHVTGQIAGDFAGRLSAQSRNRSGYNYDILHNRDLDDLRSFQARAQLLWAPDDSPWQARLIADFTQDESNGGHQVAIDGPDAGQGAWSSAREAIGVILGRPLSVRESLPQHPLFFGDATETPQGLDREAFGITLQVDREIGDFATLSAVVGYRNGDADSLYDQTSIGPDNGYGVLSPLLFATPVNEFESATQFSQEVRLVSTPGESSFDWIIGAYHQQDDVHKYDRFWGIVPLAALDLISGESHWDNNSRNISYGMFGQLGYSFSDQLRAVAGVRYSYDEKSGDVLATAVSTGDRFNPGGTVPLTPLAGGLTEGQSFSAAYSDDWNEITPQVTVEYRPNDDLMFYATWSRGYKGGGFEDTPSNAIAATISYDPETVTNMEFGAKMDLLEGRARVNLAVFSMDYADLQVTQTDTNCLCNVTDNAADAEIRGIEVESQLLVTDGLRIFANATFLDTEYIDFSDSLGNVNDGNFLQRTPDYQYNVGFDYTTDLAGMSDALSFRVNYNHRGEMFWGPNNAQFEDPYGLLDARVAFTPNDGDWQIALWGRNLADTVYRTTVNYAINDEVSRLGAPQTFGIEFSIQR</sequence>
<evidence type="ECO:0000256" key="12">
    <source>
        <dbReference type="RuleBase" id="RU003357"/>
    </source>
</evidence>
<evidence type="ECO:0000256" key="9">
    <source>
        <dbReference type="ARBA" id="ARBA00023136"/>
    </source>
</evidence>
<dbReference type="PANTHER" id="PTHR32552">
    <property type="entry name" value="FERRICHROME IRON RECEPTOR-RELATED"/>
    <property type="match status" value="1"/>
</dbReference>
<feature type="signal peptide" evidence="13">
    <location>
        <begin position="1"/>
        <end position="27"/>
    </location>
</feature>
<feature type="domain" description="TonB-dependent receptor-like beta-barrel" evidence="14">
    <location>
        <begin position="311"/>
        <end position="739"/>
    </location>
</feature>
<comment type="subcellular location">
    <subcellularLocation>
        <location evidence="1 11">Cell outer membrane</location>
        <topology evidence="1 11">Multi-pass membrane protein</topology>
    </subcellularLocation>
</comment>
<evidence type="ECO:0000313" key="17">
    <source>
        <dbReference type="Proteomes" id="UP000199759"/>
    </source>
</evidence>
<keyword evidence="9 11" id="KW-0472">Membrane</keyword>
<dbReference type="InterPro" id="IPR000531">
    <property type="entry name" value="Beta-barrel_TonB"/>
</dbReference>
<keyword evidence="13" id="KW-0732">Signal</keyword>
<dbReference type="InterPro" id="IPR012910">
    <property type="entry name" value="Plug_dom"/>
</dbReference>
<dbReference type="PROSITE" id="PS52016">
    <property type="entry name" value="TONB_DEPENDENT_REC_3"/>
    <property type="match status" value="1"/>
</dbReference>